<evidence type="ECO:0000313" key="1">
    <source>
        <dbReference type="EMBL" id="EMD84867.1"/>
    </source>
</evidence>
<dbReference type="Proteomes" id="UP000016936">
    <property type="component" value="Unassembled WGS sequence"/>
</dbReference>
<keyword evidence="2" id="KW-1185">Reference proteome</keyword>
<proteinExistence type="predicted"/>
<sequence length="164" mass="18879">MQGQFRRSRLKHGSTWIPSACYDHTIAKYPGSNDDALYSESRGMALYPAFWDEELTQPATHHDVMSAAFDNVLSGDNITFWRNSTYHVIHCLYVWGLGTNALHRYLEGDQSVYVLSDGSSPQHTLHCSNYIFDYIHTSPPKNIRIIPRFDYCVGRDEKQEETVE</sequence>
<dbReference type="HOGENOM" id="CLU_1518009_0_0_1"/>
<dbReference type="OMA" id="SACYDEF"/>
<dbReference type="PANTHER" id="PTHR35896:SF3">
    <property type="entry name" value="MAJOR FACILITATOR SUPERFAMILY TRANSPORTER"/>
    <property type="match status" value="1"/>
</dbReference>
<dbReference type="EMBL" id="KB445601">
    <property type="protein sequence ID" value="EMD84867.1"/>
    <property type="molecule type" value="Genomic_DNA"/>
</dbReference>
<name>M2UAA3_COCH5</name>
<reference evidence="2" key="2">
    <citation type="journal article" date="2013" name="PLoS Genet.">
        <title>Comparative genome structure, secondary metabolite, and effector coding capacity across Cochliobolus pathogens.</title>
        <authorList>
            <person name="Condon B.J."/>
            <person name="Leng Y."/>
            <person name="Wu D."/>
            <person name="Bushley K.E."/>
            <person name="Ohm R.A."/>
            <person name="Otillar R."/>
            <person name="Martin J."/>
            <person name="Schackwitz W."/>
            <person name="Grimwood J."/>
            <person name="MohdZainudin N."/>
            <person name="Xue C."/>
            <person name="Wang R."/>
            <person name="Manning V.A."/>
            <person name="Dhillon B."/>
            <person name="Tu Z.J."/>
            <person name="Steffenson B.J."/>
            <person name="Salamov A."/>
            <person name="Sun H."/>
            <person name="Lowry S."/>
            <person name="LaButti K."/>
            <person name="Han J."/>
            <person name="Copeland A."/>
            <person name="Lindquist E."/>
            <person name="Barry K."/>
            <person name="Schmutz J."/>
            <person name="Baker S.E."/>
            <person name="Ciuffetti L.M."/>
            <person name="Grigoriev I.V."/>
            <person name="Zhong S."/>
            <person name="Turgeon B.G."/>
        </authorList>
    </citation>
    <scope>NUCLEOTIDE SEQUENCE [LARGE SCALE GENOMIC DNA]</scope>
    <source>
        <strain evidence="2">C5 / ATCC 48332 / race O</strain>
    </source>
</reference>
<dbReference type="InterPro" id="IPR053008">
    <property type="entry name" value="Phomopsin_biosynth_assoc"/>
</dbReference>
<gene>
    <name evidence="1" type="ORF">COCHEDRAFT_1035927</name>
</gene>
<dbReference type="AlphaFoldDB" id="M2UAA3"/>
<dbReference type="PANTHER" id="PTHR35896">
    <property type="entry name" value="IG-LIKE DOMAIN-CONTAINING PROTEIN"/>
    <property type="match status" value="1"/>
</dbReference>
<accession>M2UAA3</accession>
<protein>
    <submittedName>
        <fullName evidence="1">Uncharacterized protein</fullName>
    </submittedName>
</protein>
<organism evidence="1 2">
    <name type="scientific">Cochliobolus heterostrophus (strain C5 / ATCC 48332 / race O)</name>
    <name type="common">Southern corn leaf blight fungus</name>
    <name type="synonym">Bipolaris maydis</name>
    <dbReference type="NCBI Taxonomy" id="701091"/>
    <lineage>
        <taxon>Eukaryota</taxon>
        <taxon>Fungi</taxon>
        <taxon>Dikarya</taxon>
        <taxon>Ascomycota</taxon>
        <taxon>Pezizomycotina</taxon>
        <taxon>Dothideomycetes</taxon>
        <taxon>Pleosporomycetidae</taxon>
        <taxon>Pleosporales</taxon>
        <taxon>Pleosporineae</taxon>
        <taxon>Pleosporaceae</taxon>
        <taxon>Bipolaris</taxon>
    </lineage>
</organism>
<reference evidence="1 2" key="1">
    <citation type="journal article" date="2012" name="PLoS Pathog.">
        <title>Diverse lifestyles and strategies of plant pathogenesis encoded in the genomes of eighteen Dothideomycetes fungi.</title>
        <authorList>
            <person name="Ohm R.A."/>
            <person name="Feau N."/>
            <person name="Henrissat B."/>
            <person name="Schoch C.L."/>
            <person name="Horwitz B.A."/>
            <person name="Barry K.W."/>
            <person name="Condon B.J."/>
            <person name="Copeland A.C."/>
            <person name="Dhillon B."/>
            <person name="Glaser F."/>
            <person name="Hesse C.N."/>
            <person name="Kosti I."/>
            <person name="LaButti K."/>
            <person name="Lindquist E.A."/>
            <person name="Lucas S."/>
            <person name="Salamov A.A."/>
            <person name="Bradshaw R.E."/>
            <person name="Ciuffetti L."/>
            <person name="Hamelin R.C."/>
            <person name="Kema G.H.J."/>
            <person name="Lawrence C."/>
            <person name="Scott J.A."/>
            <person name="Spatafora J.W."/>
            <person name="Turgeon B.G."/>
            <person name="de Wit P.J.G.M."/>
            <person name="Zhong S."/>
            <person name="Goodwin S.B."/>
            <person name="Grigoriev I.V."/>
        </authorList>
    </citation>
    <scope>NUCLEOTIDE SEQUENCE [LARGE SCALE GENOMIC DNA]</scope>
    <source>
        <strain evidence="2">C5 / ATCC 48332 / race O</strain>
    </source>
</reference>
<evidence type="ECO:0000313" key="2">
    <source>
        <dbReference type="Proteomes" id="UP000016936"/>
    </source>
</evidence>